<comment type="caution">
    <text evidence="1">The sequence shown here is derived from an EMBL/GenBank/DDBJ whole genome shotgun (WGS) entry which is preliminary data.</text>
</comment>
<dbReference type="AlphaFoldDB" id="A0AA88DEK8"/>
<gene>
    <name evidence="1" type="ORF">TIFTF001_025860</name>
</gene>
<keyword evidence="2" id="KW-1185">Reference proteome</keyword>
<proteinExistence type="predicted"/>
<protein>
    <submittedName>
        <fullName evidence="1">Uncharacterized protein</fullName>
    </submittedName>
</protein>
<name>A0AA88DEK8_FICCA</name>
<dbReference type="Proteomes" id="UP001187192">
    <property type="component" value="Unassembled WGS sequence"/>
</dbReference>
<dbReference type="EMBL" id="BTGU01000065">
    <property type="protein sequence ID" value="GMN56753.1"/>
    <property type="molecule type" value="Genomic_DNA"/>
</dbReference>
<organism evidence="1 2">
    <name type="scientific">Ficus carica</name>
    <name type="common">Common fig</name>
    <dbReference type="NCBI Taxonomy" id="3494"/>
    <lineage>
        <taxon>Eukaryota</taxon>
        <taxon>Viridiplantae</taxon>
        <taxon>Streptophyta</taxon>
        <taxon>Embryophyta</taxon>
        <taxon>Tracheophyta</taxon>
        <taxon>Spermatophyta</taxon>
        <taxon>Magnoliopsida</taxon>
        <taxon>eudicotyledons</taxon>
        <taxon>Gunneridae</taxon>
        <taxon>Pentapetalae</taxon>
        <taxon>rosids</taxon>
        <taxon>fabids</taxon>
        <taxon>Rosales</taxon>
        <taxon>Moraceae</taxon>
        <taxon>Ficeae</taxon>
        <taxon>Ficus</taxon>
    </lineage>
</organism>
<evidence type="ECO:0000313" key="2">
    <source>
        <dbReference type="Proteomes" id="UP001187192"/>
    </source>
</evidence>
<sequence length="93" mass="10255">MLSSRRQHDGAPSTTRFGSVFFDKLVVSDKGRSSSKSVAPFASSVHVDDFSADDDLNGQVRETAMVKIVRLTPKYEFLMMLSPVTKRLCTVLG</sequence>
<reference evidence="1" key="1">
    <citation type="submission" date="2023-07" db="EMBL/GenBank/DDBJ databases">
        <title>draft genome sequence of fig (Ficus carica).</title>
        <authorList>
            <person name="Takahashi T."/>
            <person name="Nishimura K."/>
        </authorList>
    </citation>
    <scope>NUCLEOTIDE SEQUENCE</scope>
</reference>
<evidence type="ECO:0000313" key="1">
    <source>
        <dbReference type="EMBL" id="GMN56753.1"/>
    </source>
</evidence>
<accession>A0AA88DEK8</accession>